<reference evidence="1 2" key="1">
    <citation type="journal article" date="2019" name="Commun. Biol.">
        <title>The bagworm genome reveals a unique fibroin gene that provides high tensile strength.</title>
        <authorList>
            <person name="Kono N."/>
            <person name="Nakamura H."/>
            <person name="Ohtoshi R."/>
            <person name="Tomita M."/>
            <person name="Numata K."/>
            <person name="Arakawa K."/>
        </authorList>
    </citation>
    <scope>NUCLEOTIDE SEQUENCE [LARGE SCALE GENOMIC DNA]</scope>
</reference>
<dbReference type="EMBL" id="BGZK01000804">
    <property type="protein sequence ID" value="GBP61090.1"/>
    <property type="molecule type" value="Genomic_DNA"/>
</dbReference>
<sequence>MQEVRNDNWSDLMIEIKLSHKVFWGLARKALRTEKVIPTPALRKLNNSIAFGDREKVECLADSIEQQCSENPSFDVEHVRRVEEEVHRRVCLPPKDDLDSITQDEVSKNIKVLKIRNAPGADSISSIALKCFSAPLVALLVTIFNACIKNCYFPTRLSRQFVTTVMTMIVGRSRLTLSERSIFVVQAA</sequence>
<gene>
    <name evidence="1" type="ORF">EVAR_89756_1</name>
</gene>
<accession>A0A4C1XDC1</accession>
<keyword evidence="2" id="KW-1185">Reference proteome</keyword>
<evidence type="ECO:0000313" key="2">
    <source>
        <dbReference type="Proteomes" id="UP000299102"/>
    </source>
</evidence>
<dbReference type="OrthoDB" id="6783867at2759"/>
<dbReference type="Proteomes" id="UP000299102">
    <property type="component" value="Unassembled WGS sequence"/>
</dbReference>
<dbReference type="AlphaFoldDB" id="A0A4C1XDC1"/>
<comment type="caution">
    <text evidence="1">The sequence shown here is derived from an EMBL/GenBank/DDBJ whole genome shotgun (WGS) entry which is preliminary data.</text>
</comment>
<name>A0A4C1XDC1_EUMVA</name>
<proteinExistence type="predicted"/>
<evidence type="ECO:0000313" key="1">
    <source>
        <dbReference type="EMBL" id="GBP61090.1"/>
    </source>
</evidence>
<organism evidence="1 2">
    <name type="scientific">Eumeta variegata</name>
    <name type="common">Bagworm moth</name>
    <name type="synonym">Eumeta japonica</name>
    <dbReference type="NCBI Taxonomy" id="151549"/>
    <lineage>
        <taxon>Eukaryota</taxon>
        <taxon>Metazoa</taxon>
        <taxon>Ecdysozoa</taxon>
        <taxon>Arthropoda</taxon>
        <taxon>Hexapoda</taxon>
        <taxon>Insecta</taxon>
        <taxon>Pterygota</taxon>
        <taxon>Neoptera</taxon>
        <taxon>Endopterygota</taxon>
        <taxon>Lepidoptera</taxon>
        <taxon>Glossata</taxon>
        <taxon>Ditrysia</taxon>
        <taxon>Tineoidea</taxon>
        <taxon>Psychidae</taxon>
        <taxon>Oiketicinae</taxon>
        <taxon>Eumeta</taxon>
    </lineage>
</organism>
<protein>
    <submittedName>
        <fullName evidence="1">Uncharacterized protein</fullName>
    </submittedName>
</protein>